<dbReference type="CDD" id="cd17870">
    <property type="entry name" value="GPN1"/>
    <property type="match status" value="1"/>
</dbReference>
<dbReference type="EMBL" id="GL349443">
    <property type="protein sequence ID" value="KNC46502.1"/>
    <property type="molecule type" value="Genomic_DNA"/>
</dbReference>
<dbReference type="GO" id="GO:0005525">
    <property type="term" value="F:GTP binding"/>
    <property type="evidence" value="ECO:0007669"/>
    <property type="project" value="UniProtKB-KW"/>
</dbReference>
<reference evidence="11 12" key="1">
    <citation type="submission" date="2010-05" db="EMBL/GenBank/DDBJ databases">
        <title>The Genome Sequence of Thecamonas trahens ATCC 50062.</title>
        <authorList>
            <consortium name="The Broad Institute Genome Sequencing Platform"/>
            <person name="Russ C."/>
            <person name="Cuomo C."/>
            <person name="Shea T."/>
            <person name="Young S.K."/>
            <person name="Zeng Q."/>
            <person name="Koehrsen M."/>
            <person name="Haas B."/>
            <person name="Borodovsky M."/>
            <person name="Guigo R."/>
            <person name="Alvarado L."/>
            <person name="Berlin A."/>
            <person name="Bochicchio J."/>
            <person name="Borenstein D."/>
            <person name="Chapman S."/>
            <person name="Chen Z."/>
            <person name="Freedman E."/>
            <person name="Gellesch M."/>
            <person name="Goldberg J."/>
            <person name="Griggs A."/>
            <person name="Gujja S."/>
            <person name="Heilman E."/>
            <person name="Heiman D."/>
            <person name="Hepburn T."/>
            <person name="Howarth C."/>
            <person name="Jen D."/>
            <person name="Larson L."/>
            <person name="Mehta T."/>
            <person name="Park D."/>
            <person name="Pearson M."/>
            <person name="Roberts A."/>
            <person name="Saif S."/>
            <person name="Shenoy N."/>
            <person name="Sisk P."/>
            <person name="Stolte C."/>
            <person name="Sykes S."/>
            <person name="Thomson T."/>
            <person name="Walk T."/>
            <person name="White J."/>
            <person name="Yandava C."/>
            <person name="Burger G."/>
            <person name="Gray M.W."/>
            <person name="Holland P.W.H."/>
            <person name="King N."/>
            <person name="Lang F.B.F."/>
            <person name="Roger A.J."/>
            <person name="Ruiz-Trillo I."/>
            <person name="Lander E."/>
            <person name="Nusbaum C."/>
        </authorList>
    </citation>
    <scope>NUCLEOTIDE SEQUENCE [LARGE SCALE GENOMIC DNA]</scope>
    <source>
        <strain evidence="11 12">ATCC 50062</strain>
    </source>
</reference>
<dbReference type="GO" id="GO:0003924">
    <property type="term" value="F:GTPase activity"/>
    <property type="evidence" value="ECO:0007669"/>
    <property type="project" value="InterPro"/>
</dbReference>
<evidence type="ECO:0000256" key="10">
    <source>
        <dbReference type="SAM" id="MobiDB-lite"/>
    </source>
</evidence>
<gene>
    <name evidence="11" type="ORF">AMSG_02937</name>
</gene>
<sequence>MATDDGQQPTTCIVVGMAGSGKTTLLQRINAYMHEKEVDGYMINLDPAVANVPYGVNIDIRDTVNYKEVMKQYGLGPNGGILTSLNLFATRFDQVLSFLESKEKLENVFIDTPGQIEVFTWSASGSIITTTLAASFPTVLLYVVDTPRTVAPATFMSNMLYACSILYKSKLPFVMAFNKADIVDAEKPISWMTDFEAFQEELLAHESMSSELVRSMSLVLEEFYNHFTAVGVSAVTGEGMPELFEALAAARAEYYADYKPALDKTIAERAAASADERAAALARLKTDIEAADGLDRADPATLAADASPDVTPPAVSMSYAQAAQAAQATQPRRVATPTVDDNADDLEMPG</sequence>
<comment type="similarity">
    <text evidence="1 9">Belongs to the GPN-loop GTPase family.</text>
</comment>
<dbReference type="Gene3D" id="3.40.50.300">
    <property type="entry name" value="P-loop containing nucleotide triphosphate hydrolases"/>
    <property type="match status" value="1"/>
</dbReference>
<evidence type="ECO:0000256" key="7">
    <source>
        <dbReference type="ARBA" id="ARBA00023242"/>
    </source>
</evidence>
<dbReference type="GeneID" id="25562582"/>
<dbReference type="PANTHER" id="PTHR21231:SF8">
    <property type="entry name" value="GPN-LOOP GTPASE 1"/>
    <property type="match status" value="1"/>
</dbReference>
<dbReference type="InterPro" id="IPR027417">
    <property type="entry name" value="P-loop_NTPase"/>
</dbReference>
<dbReference type="SUPFAM" id="SSF52540">
    <property type="entry name" value="P-loop containing nucleoside triphosphate hydrolases"/>
    <property type="match status" value="1"/>
</dbReference>
<name>A0A0L0D2H5_THETB</name>
<keyword evidence="2 9" id="KW-0963">Cytoplasm</keyword>
<dbReference type="FunFam" id="3.40.50.300:FF:000888">
    <property type="entry name" value="GPN-loop GTPase 1"/>
    <property type="match status" value="1"/>
</dbReference>
<dbReference type="GO" id="GO:0005737">
    <property type="term" value="C:cytoplasm"/>
    <property type="evidence" value="ECO:0007669"/>
    <property type="project" value="UniProtKB-SubCell"/>
</dbReference>
<dbReference type="Proteomes" id="UP000054408">
    <property type="component" value="Unassembled WGS sequence"/>
</dbReference>
<comment type="subcellular location">
    <subcellularLocation>
        <location evidence="9">Cytoplasm</location>
    </subcellularLocation>
    <subcellularLocation>
        <location evidence="9">Nucleus</location>
    </subcellularLocation>
</comment>
<keyword evidence="5" id="KW-0175">Coiled coil</keyword>
<dbReference type="GO" id="GO:0005634">
    <property type="term" value="C:nucleus"/>
    <property type="evidence" value="ECO:0007669"/>
    <property type="project" value="UniProtKB-SubCell"/>
</dbReference>
<evidence type="ECO:0000313" key="11">
    <source>
        <dbReference type="EMBL" id="KNC46502.1"/>
    </source>
</evidence>
<evidence type="ECO:0000256" key="3">
    <source>
        <dbReference type="ARBA" id="ARBA00022741"/>
    </source>
</evidence>
<dbReference type="STRING" id="461836.A0A0L0D2H5"/>
<dbReference type="AlphaFoldDB" id="A0A0L0D2H5"/>
<organism evidence="11 12">
    <name type="scientific">Thecamonas trahens ATCC 50062</name>
    <dbReference type="NCBI Taxonomy" id="461836"/>
    <lineage>
        <taxon>Eukaryota</taxon>
        <taxon>Apusozoa</taxon>
        <taxon>Apusomonadida</taxon>
        <taxon>Apusomonadidae</taxon>
        <taxon>Thecamonas</taxon>
    </lineage>
</organism>
<dbReference type="EC" id="3.6.5.-" evidence="9"/>
<dbReference type="eggNOG" id="KOG1532">
    <property type="taxonomic scope" value="Eukaryota"/>
</dbReference>
<accession>A0A0L0D2H5</accession>
<evidence type="ECO:0000256" key="1">
    <source>
        <dbReference type="ARBA" id="ARBA00005290"/>
    </source>
</evidence>
<keyword evidence="4 9" id="KW-0378">Hydrolase</keyword>
<dbReference type="OMA" id="HEVCLEW"/>
<dbReference type="PANTHER" id="PTHR21231">
    <property type="entry name" value="XPA-BINDING PROTEIN 1-RELATED"/>
    <property type="match status" value="1"/>
</dbReference>
<evidence type="ECO:0000256" key="9">
    <source>
        <dbReference type="RuleBase" id="RU365059"/>
    </source>
</evidence>
<dbReference type="InterPro" id="IPR030230">
    <property type="entry name" value="Gpn1/Npa3/XAB1"/>
</dbReference>
<dbReference type="RefSeq" id="XP_013760283.1">
    <property type="nucleotide sequence ID" value="XM_013904829.1"/>
</dbReference>
<keyword evidence="12" id="KW-1185">Reference proteome</keyword>
<comment type="subunit">
    <text evidence="9">Binds to RNA polymerase II.</text>
</comment>
<feature type="region of interest" description="Disordered" evidence="10">
    <location>
        <begin position="303"/>
        <end position="350"/>
    </location>
</feature>
<comment type="function">
    <text evidence="8 9">Small GTPase required for proper nuclear import of RNA polymerase II (RNAPII). May act at an RNAP assembly step prior to nuclear import.</text>
</comment>
<evidence type="ECO:0000256" key="2">
    <source>
        <dbReference type="ARBA" id="ARBA00022490"/>
    </source>
</evidence>
<evidence type="ECO:0000256" key="5">
    <source>
        <dbReference type="ARBA" id="ARBA00023054"/>
    </source>
</evidence>
<keyword evidence="6 9" id="KW-0342">GTP-binding</keyword>
<protein>
    <recommendedName>
        <fullName evidence="9">GPN-loop GTPase</fullName>
        <ecNumber evidence="9">3.6.5.-</ecNumber>
    </recommendedName>
</protein>
<proteinExistence type="inferred from homology"/>
<keyword evidence="7" id="KW-0539">Nucleus</keyword>
<dbReference type="Pfam" id="PF03029">
    <property type="entry name" value="ATP_bind_1"/>
    <property type="match status" value="1"/>
</dbReference>
<evidence type="ECO:0000313" key="12">
    <source>
        <dbReference type="Proteomes" id="UP000054408"/>
    </source>
</evidence>
<evidence type="ECO:0000256" key="4">
    <source>
        <dbReference type="ARBA" id="ARBA00022801"/>
    </source>
</evidence>
<dbReference type="InterPro" id="IPR004130">
    <property type="entry name" value="Gpn"/>
</dbReference>
<dbReference type="OrthoDB" id="243313at2759"/>
<evidence type="ECO:0000256" key="8">
    <source>
        <dbReference type="ARBA" id="ARBA00055682"/>
    </source>
</evidence>
<feature type="compositionally biased region" description="Acidic residues" evidence="10">
    <location>
        <begin position="341"/>
        <end position="350"/>
    </location>
</feature>
<evidence type="ECO:0000256" key="6">
    <source>
        <dbReference type="ARBA" id="ARBA00023134"/>
    </source>
</evidence>
<keyword evidence="3 9" id="KW-0547">Nucleotide-binding</keyword>